<keyword evidence="2" id="KW-1185">Reference proteome</keyword>
<dbReference type="EMBL" id="JYDP01006236">
    <property type="protein sequence ID" value="KRY85568.1"/>
    <property type="molecule type" value="Genomic_DNA"/>
</dbReference>
<dbReference type="Proteomes" id="UP000055024">
    <property type="component" value="Unassembled WGS sequence"/>
</dbReference>
<dbReference type="AlphaFoldDB" id="A0A0V1FHS1"/>
<evidence type="ECO:0000313" key="1">
    <source>
        <dbReference type="EMBL" id="KRY85568.1"/>
    </source>
</evidence>
<protein>
    <submittedName>
        <fullName evidence="1">Uncharacterized protein</fullName>
    </submittedName>
</protein>
<organism evidence="1 2">
    <name type="scientific">Trichinella zimbabwensis</name>
    <dbReference type="NCBI Taxonomy" id="268475"/>
    <lineage>
        <taxon>Eukaryota</taxon>
        <taxon>Metazoa</taxon>
        <taxon>Ecdysozoa</taxon>
        <taxon>Nematoda</taxon>
        <taxon>Enoplea</taxon>
        <taxon>Dorylaimia</taxon>
        <taxon>Trichinellida</taxon>
        <taxon>Trichinellidae</taxon>
        <taxon>Trichinella</taxon>
    </lineage>
</organism>
<sequence>LDGTRRKAMNSTEQKSAKSCFKFTMQWTSHSLMSAFACD</sequence>
<feature type="non-terminal residue" evidence="1">
    <location>
        <position position="1"/>
    </location>
</feature>
<evidence type="ECO:0000313" key="2">
    <source>
        <dbReference type="Proteomes" id="UP000055024"/>
    </source>
</evidence>
<accession>A0A0V1FHS1</accession>
<gene>
    <name evidence="1" type="ORF">T11_7592</name>
</gene>
<comment type="caution">
    <text evidence="1">The sequence shown here is derived from an EMBL/GenBank/DDBJ whole genome shotgun (WGS) entry which is preliminary data.</text>
</comment>
<feature type="non-terminal residue" evidence="1">
    <location>
        <position position="39"/>
    </location>
</feature>
<name>A0A0V1FHS1_9BILA</name>
<proteinExistence type="predicted"/>
<reference evidence="1 2" key="1">
    <citation type="submission" date="2015-01" db="EMBL/GenBank/DDBJ databases">
        <title>Evolution of Trichinella species and genotypes.</title>
        <authorList>
            <person name="Korhonen P.K."/>
            <person name="Edoardo P."/>
            <person name="Giuseppe L.R."/>
            <person name="Gasser R.B."/>
        </authorList>
    </citation>
    <scope>NUCLEOTIDE SEQUENCE [LARGE SCALE GENOMIC DNA]</scope>
    <source>
        <strain evidence="1">ISS1029</strain>
    </source>
</reference>